<dbReference type="AlphaFoldDB" id="A0A7Z2GJ89"/>
<dbReference type="NCBIfam" id="NF038351">
    <property type="entry name" value="cyt_ox_assem_30"/>
    <property type="match status" value="1"/>
</dbReference>
<evidence type="ECO:0000313" key="2">
    <source>
        <dbReference type="EMBL" id="QGZ62822.1"/>
    </source>
</evidence>
<evidence type="ECO:0000313" key="3">
    <source>
        <dbReference type="Proteomes" id="UP000433577"/>
    </source>
</evidence>
<dbReference type="InterPro" id="IPR047811">
    <property type="entry name" value="CytC_ox_assmbl_put"/>
</dbReference>
<dbReference type="RefSeq" id="WP_158951820.1">
    <property type="nucleotide sequence ID" value="NZ_CP046913.1"/>
</dbReference>
<keyword evidence="1" id="KW-0472">Membrane</keyword>
<accession>A0A7Z2GJ89</accession>
<feature type="transmembrane region" description="Helical" evidence="1">
    <location>
        <begin position="21"/>
        <end position="43"/>
    </location>
</feature>
<sequence>MPEDKPTRRTPAQIRAGNRRLGLVLLIVVAAFFAAAIVKQLYFSAH</sequence>
<keyword evidence="3" id="KW-1185">Reference proteome</keyword>
<dbReference type="Proteomes" id="UP000433577">
    <property type="component" value="Chromosome 1"/>
</dbReference>
<dbReference type="KEGG" id="pacs:FAZ98_01245"/>
<proteinExistence type="predicted"/>
<reference evidence="2 3" key="1">
    <citation type="submission" date="2019-12" db="EMBL/GenBank/DDBJ databases">
        <title>Paraburkholderia acidiphila 7Q-K02 sp. nov and Paraburkholderia acidisoli DHF22 sp. nov., two strains isolated from forest soil.</title>
        <authorList>
            <person name="Gao Z."/>
            <person name="Qiu L."/>
        </authorList>
    </citation>
    <scope>NUCLEOTIDE SEQUENCE [LARGE SCALE GENOMIC DNA]</scope>
    <source>
        <strain evidence="2 3">DHF22</strain>
    </source>
</reference>
<keyword evidence="1" id="KW-1133">Transmembrane helix</keyword>
<organism evidence="2 3">
    <name type="scientific">Paraburkholderia acidisoli</name>
    <dbReference type="NCBI Taxonomy" id="2571748"/>
    <lineage>
        <taxon>Bacteria</taxon>
        <taxon>Pseudomonadati</taxon>
        <taxon>Pseudomonadota</taxon>
        <taxon>Betaproteobacteria</taxon>
        <taxon>Burkholderiales</taxon>
        <taxon>Burkholderiaceae</taxon>
        <taxon>Paraburkholderia</taxon>
    </lineage>
</organism>
<evidence type="ECO:0000256" key="1">
    <source>
        <dbReference type="SAM" id="Phobius"/>
    </source>
</evidence>
<name>A0A7Z2GJ89_9BURK</name>
<gene>
    <name evidence="2" type="ORF">FAZ98_01245</name>
</gene>
<dbReference type="EMBL" id="CP046913">
    <property type="protein sequence ID" value="QGZ62822.1"/>
    <property type="molecule type" value="Genomic_DNA"/>
</dbReference>
<keyword evidence="1" id="KW-0812">Transmembrane</keyword>
<protein>
    <submittedName>
        <fullName evidence="2">Cytochrome C oxidase assembly protein</fullName>
    </submittedName>
</protein>